<dbReference type="InterPro" id="IPR018060">
    <property type="entry name" value="HTH_AraC"/>
</dbReference>
<reference evidence="6" key="1">
    <citation type="journal article" date="2019" name="Int. J. Syst. Evol. Microbiol.">
        <title>The Global Catalogue of Microorganisms (GCM) 10K type strain sequencing project: providing services to taxonomists for standard genome sequencing and annotation.</title>
        <authorList>
            <consortium name="The Broad Institute Genomics Platform"/>
            <consortium name="The Broad Institute Genome Sequencing Center for Infectious Disease"/>
            <person name="Wu L."/>
            <person name="Ma J."/>
        </authorList>
    </citation>
    <scope>NUCLEOTIDE SEQUENCE [LARGE SCALE GENOMIC DNA]</scope>
    <source>
        <strain evidence="6">JCM 17111</strain>
    </source>
</reference>
<proteinExistence type="predicted"/>
<dbReference type="SMART" id="SM00342">
    <property type="entry name" value="HTH_ARAC"/>
    <property type="match status" value="1"/>
</dbReference>
<dbReference type="EMBL" id="BAABCY010000099">
    <property type="protein sequence ID" value="GAA3583766.1"/>
    <property type="molecule type" value="Genomic_DNA"/>
</dbReference>
<dbReference type="InterPro" id="IPR003313">
    <property type="entry name" value="AraC-bd"/>
</dbReference>
<name>A0ABP6YJV1_9FLAO</name>
<evidence type="ECO:0000256" key="1">
    <source>
        <dbReference type="ARBA" id="ARBA00023015"/>
    </source>
</evidence>
<evidence type="ECO:0000313" key="5">
    <source>
        <dbReference type="EMBL" id="GAA3583766.1"/>
    </source>
</evidence>
<sequence length="295" mass="34767">MDEYTLKEGFLGQKMIVLPSAIKNRVKNNPISGKFYVTDLGYFPKAHHHFRKRKKNHGDYIFIYCTEGRGQIIIDNEKTEITPNQYILIPKQLPHSYNASTEDPWSIYWMHFNGSIANDLYLRHKTTHKKNETTPFVSDRLQLFHQIFDLLKSNYTNYQLEYANILSLNFVSSFIFSKIDIPFTHHNKDNLVGAIINFLNNNINKSYKSKDIAKEFNLSVSYLHTIFKKRTGYSPIHFFNLKKIQKACEYLNFTDLSIKEVSFKIGLQDPLYFSRLFKKHMGISPKTYKNNQNHK</sequence>
<dbReference type="Pfam" id="PF02311">
    <property type="entry name" value="AraC_binding"/>
    <property type="match status" value="1"/>
</dbReference>
<dbReference type="PANTHER" id="PTHR43280">
    <property type="entry name" value="ARAC-FAMILY TRANSCRIPTIONAL REGULATOR"/>
    <property type="match status" value="1"/>
</dbReference>
<dbReference type="Proteomes" id="UP001500954">
    <property type="component" value="Unassembled WGS sequence"/>
</dbReference>
<dbReference type="Gene3D" id="2.60.120.280">
    <property type="entry name" value="Regulatory protein AraC"/>
    <property type="match status" value="1"/>
</dbReference>
<keyword evidence="3" id="KW-0804">Transcription</keyword>
<dbReference type="InterPro" id="IPR018062">
    <property type="entry name" value="HTH_AraC-typ_CS"/>
</dbReference>
<protein>
    <submittedName>
        <fullName evidence="5">AraC family transcriptional regulator</fullName>
    </submittedName>
</protein>
<dbReference type="RefSeq" id="WP_345007706.1">
    <property type="nucleotide sequence ID" value="NZ_BAABCY010000099.1"/>
</dbReference>
<dbReference type="SUPFAM" id="SSF51215">
    <property type="entry name" value="Regulatory protein AraC"/>
    <property type="match status" value="1"/>
</dbReference>
<evidence type="ECO:0000256" key="3">
    <source>
        <dbReference type="ARBA" id="ARBA00023163"/>
    </source>
</evidence>
<dbReference type="PRINTS" id="PR00032">
    <property type="entry name" value="HTHARAC"/>
</dbReference>
<dbReference type="Pfam" id="PF12833">
    <property type="entry name" value="HTH_18"/>
    <property type="match status" value="1"/>
</dbReference>
<dbReference type="Gene3D" id="1.10.10.60">
    <property type="entry name" value="Homeodomain-like"/>
    <property type="match status" value="2"/>
</dbReference>
<comment type="caution">
    <text evidence="5">The sequence shown here is derived from an EMBL/GenBank/DDBJ whole genome shotgun (WGS) entry which is preliminary data.</text>
</comment>
<dbReference type="InterPro" id="IPR020449">
    <property type="entry name" value="Tscrpt_reg_AraC-type_HTH"/>
</dbReference>
<dbReference type="InterPro" id="IPR037923">
    <property type="entry name" value="HTH-like"/>
</dbReference>
<dbReference type="CDD" id="cd06986">
    <property type="entry name" value="cupin_MmsR-like_N"/>
    <property type="match status" value="1"/>
</dbReference>
<dbReference type="PANTHER" id="PTHR43280:SF30">
    <property type="entry name" value="MMSAB OPERON REGULATORY PROTEIN"/>
    <property type="match status" value="1"/>
</dbReference>
<gene>
    <name evidence="5" type="ORF">GCM10022395_34810</name>
</gene>
<dbReference type="SUPFAM" id="SSF46689">
    <property type="entry name" value="Homeodomain-like"/>
    <property type="match status" value="2"/>
</dbReference>
<dbReference type="InterPro" id="IPR009057">
    <property type="entry name" value="Homeodomain-like_sf"/>
</dbReference>
<keyword evidence="1" id="KW-0805">Transcription regulation</keyword>
<evidence type="ECO:0000313" key="6">
    <source>
        <dbReference type="Proteomes" id="UP001500954"/>
    </source>
</evidence>
<accession>A0ABP6YJV1</accession>
<evidence type="ECO:0000256" key="2">
    <source>
        <dbReference type="ARBA" id="ARBA00023125"/>
    </source>
</evidence>
<feature type="domain" description="HTH araC/xylS-type" evidence="4">
    <location>
        <begin position="193"/>
        <end position="291"/>
    </location>
</feature>
<organism evidence="5 6">
    <name type="scientific">Snuella lapsa</name>
    <dbReference type="NCBI Taxonomy" id="870481"/>
    <lineage>
        <taxon>Bacteria</taxon>
        <taxon>Pseudomonadati</taxon>
        <taxon>Bacteroidota</taxon>
        <taxon>Flavobacteriia</taxon>
        <taxon>Flavobacteriales</taxon>
        <taxon>Flavobacteriaceae</taxon>
        <taxon>Snuella</taxon>
    </lineage>
</organism>
<keyword evidence="2" id="KW-0238">DNA-binding</keyword>
<dbReference type="PROSITE" id="PS01124">
    <property type="entry name" value="HTH_ARAC_FAMILY_2"/>
    <property type="match status" value="1"/>
</dbReference>
<keyword evidence="6" id="KW-1185">Reference proteome</keyword>
<evidence type="ECO:0000259" key="4">
    <source>
        <dbReference type="PROSITE" id="PS01124"/>
    </source>
</evidence>
<dbReference type="PROSITE" id="PS00041">
    <property type="entry name" value="HTH_ARAC_FAMILY_1"/>
    <property type="match status" value="1"/>
</dbReference>